<evidence type="ECO:0000313" key="7">
    <source>
        <dbReference type="EMBL" id="SAL32710.1"/>
    </source>
</evidence>
<dbReference type="CDD" id="cd05013">
    <property type="entry name" value="SIS_RpiR"/>
    <property type="match status" value="1"/>
</dbReference>
<dbReference type="InterPro" id="IPR001347">
    <property type="entry name" value="SIS_dom"/>
</dbReference>
<dbReference type="PROSITE" id="PS51464">
    <property type="entry name" value="SIS"/>
    <property type="match status" value="1"/>
</dbReference>
<reference evidence="7 8" key="1">
    <citation type="submission" date="2016-01" db="EMBL/GenBank/DDBJ databases">
        <authorList>
            <person name="Oliw E.H."/>
        </authorList>
    </citation>
    <scope>NUCLEOTIDE SEQUENCE [LARGE SCALE GENOMIC DNA]</scope>
    <source>
        <strain evidence="7">LMG 22029</strain>
    </source>
</reference>
<keyword evidence="2" id="KW-0238">DNA-binding</keyword>
<keyword evidence="4" id="KW-0804">Transcription</keyword>
<dbReference type="RefSeq" id="WP_060856211.1">
    <property type="nucleotide sequence ID" value="NZ_FCOC02000008.1"/>
</dbReference>
<dbReference type="SUPFAM" id="SSF53697">
    <property type="entry name" value="SIS domain"/>
    <property type="match status" value="1"/>
</dbReference>
<accession>A0A158GMT6</accession>
<evidence type="ECO:0000259" key="6">
    <source>
        <dbReference type="PROSITE" id="PS51464"/>
    </source>
</evidence>
<dbReference type="InterPro" id="IPR000281">
    <property type="entry name" value="HTH_RpiR"/>
</dbReference>
<dbReference type="GO" id="GO:0097367">
    <property type="term" value="F:carbohydrate derivative binding"/>
    <property type="evidence" value="ECO:0007669"/>
    <property type="project" value="InterPro"/>
</dbReference>
<feature type="domain" description="SIS" evidence="6">
    <location>
        <begin position="124"/>
        <end position="263"/>
    </location>
</feature>
<dbReference type="PANTHER" id="PTHR30514">
    <property type="entry name" value="GLUCOKINASE"/>
    <property type="match status" value="1"/>
</dbReference>
<dbReference type="GO" id="GO:0003677">
    <property type="term" value="F:DNA binding"/>
    <property type="evidence" value="ECO:0007669"/>
    <property type="project" value="UniProtKB-KW"/>
</dbReference>
<proteinExistence type="predicted"/>
<keyword evidence="1" id="KW-0805">Transcription regulation</keyword>
<dbReference type="EMBL" id="FCOC02000008">
    <property type="protein sequence ID" value="SAL32710.1"/>
    <property type="molecule type" value="Genomic_DNA"/>
</dbReference>
<dbReference type="PROSITE" id="PS51071">
    <property type="entry name" value="HTH_RPIR"/>
    <property type="match status" value="1"/>
</dbReference>
<dbReference type="Gene3D" id="1.10.10.10">
    <property type="entry name" value="Winged helix-like DNA-binding domain superfamily/Winged helix DNA-binding domain"/>
    <property type="match status" value="1"/>
</dbReference>
<evidence type="ECO:0000256" key="4">
    <source>
        <dbReference type="ARBA" id="ARBA00023163"/>
    </source>
</evidence>
<feature type="domain" description="HTH rpiR-type" evidence="5">
    <location>
        <begin position="4"/>
        <end position="80"/>
    </location>
</feature>
<keyword evidence="3" id="KW-0324">Glycolysis</keyword>
<sequence>MPDYNILELIDRARPNLRRGSRQVAEYILANLGSISDINLAELARNAKVSEPTVLRFCASLGCSGFKDFKIRVVQSLALGAPATHSVLGRADDPETVATKIFDYTITSLDWARKKLDFAAVGRAVDLLAKARRIEFFGFGASGIVALDAQQKFPLFGVPCVAHQDSHQQFIAASMLKPGDAVVAISNTGSTRSLIEVARTAKERGASVIVITGSNSPLTNFSDVAVIAETLENTDVYTPTTSRLAALVIIDILSTSVALRKGEAHTLEVLDMKKRLADMRSTGVI</sequence>
<dbReference type="OrthoDB" id="257751at2"/>
<evidence type="ECO:0000256" key="3">
    <source>
        <dbReference type="ARBA" id="ARBA00023152"/>
    </source>
</evidence>
<gene>
    <name evidence="7" type="ORF">AWB64_03041</name>
</gene>
<protein>
    <submittedName>
        <fullName evidence="7">RpiR family transcriptional regulator</fullName>
    </submittedName>
</protein>
<dbReference type="InterPro" id="IPR009057">
    <property type="entry name" value="Homeodomain-like_sf"/>
</dbReference>
<dbReference type="PANTHER" id="PTHR30514:SF1">
    <property type="entry name" value="HTH-TYPE TRANSCRIPTIONAL REGULATOR HEXR-RELATED"/>
    <property type="match status" value="1"/>
</dbReference>
<dbReference type="AlphaFoldDB" id="A0A158GMT6"/>
<dbReference type="GO" id="GO:0003700">
    <property type="term" value="F:DNA-binding transcription factor activity"/>
    <property type="evidence" value="ECO:0007669"/>
    <property type="project" value="InterPro"/>
</dbReference>
<dbReference type="InterPro" id="IPR046348">
    <property type="entry name" value="SIS_dom_sf"/>
</dbReference>
<evidence type="ECO:0000259" key="5">
    <source>
        <dbReference type="PROSITE" id="PS51071"/>
    </source>
</evidence>
<organism evidence="7 8">
    <name type="scientific">Caballeronia sordidicola</name>
    <name type="common">Burkholderia sordidicola</name>
    <dbReference type="NCBI Taxonomy" id="196367"/>
    <lineage>
        <taxon>Bacteria</taxon>
        <taxon>Pseudomonadati</taxon>
        <taxon>Pseudomonadota</taxon>
        <taxon>Betaproteobacteria</taxon>
        <taxon>Burkholderiales</taxon>
        <taxon>Burkholderiaceae</taxon>
        <taxon>Caballeronia</taxon>
    </lineage>
</organism>
<dbReference type="InterPro" id="IPR035472">
    <property type="entry name" value="RpiR-like_SIS"/>
</dbReference>
<dbReference type="InterPro" id="IPR036388">
    <property type="entry name" value="WH-like_DNA-bd_sf"/>
</dbReference>
<dbReference type="Pfam" id="PF01380">
    <property type="entry name" value="SIS"/>
    <property type="match status" value="1"/>
</dbReference>
<evidence type="ECO:0000256" key="1">
    <source>
        <dbReference type="ARBA" id="ARBA00023015"/>
    </source>
</evidence>
<dbReference type="InterPro" id="IPR047640">
    <property type="entry name" value="RpiR-like"/>
</dbReference>
<name>A0A158GMT6_CABSO</name>
<dbReference type="SUPFAM" id="SSF46689">
    <property type="entry name" value="Homeodomain-like"/>
    <property type="match status" value="1"/>
</dbReference>
<evidence type="ECO:0000256" key="2">
    <source>
        <dbReference type="ARBA" id="ARBA00023125"/>
    </source>
</evidence>
<dbReference type="Gene3D" id="3.40.50.10490">
    <property type="entry name" value="Glucose-6-phosphate isomerase like protein, domain 1"/>
    <property type="match status" value="1"/>
</dbReference>
<dbReference type="Pfam" id="PF01418">
    <property type="entry name" value="HTH_6"/>
    <property type="match status" value="1"/>
</dbReference>
<evidence type="ECO:0000313" key="8">
    <source>
        <dbReference type="Proteomes" id="UP000054893"/>
    </source>
</evidence>
<dbReference type="GO" id="GO:0006096">
    <property type="term" value="P:glycolytic process"/>
    <property type="evidence" value="ECO:0007669"/>
    <property type="project" value="UniProtKB-KW"/>
</dbReference>
<dbReference type="Proteomes" id="UP000054893">
    <property type="component" value="Unassembled WGS sequence"/>
</dbReference>